<feature type="compositionally biased region" description="Polar residues" evidence="1">
    <location>
        <begin position="135"/>
        <end position="151"/>
    </location>
</feature>
<name>A0ABP6JDQ2_9ACTN</name>
<feature type="region of interest" description="Disordered" evidence="1">
    <location>
        <begin position="124"/>
        <end position="198"/>
    </location>
</feature>
<dbReference type="EMBL" id="BAAAUD010000013">
    <property type="protein sequence ID" value="GAA2929956.1"/>
    <property type="molecule type" value="Genomic_DNA"/>
</dbReference>
<keyword evidence="3" id="KW-1185">Reference proteome</keyword>
<sequence length="198" mass="22028">MGDWVITYYKRTQTEPVKTRRVNGLDLSSVQVMADEWREWTNGYAVIEAAPAEEAHPQPQPSPAGVTDHRGARHLVSLDRERHDFWTAAGELKGSCICGWVDYQTYQPGGENYARLQLQYRATDHLPRPAKQRRNTCPTPASCRPTTTTSAVRPKQMELSTPPVALPEDSPQPASPIPHPRPSGWSSRPEHPSPATAA</sequence>
<organism evidence="2 3">
    <name type="scientific">Streptomyces enissocaesilis</name>
    <dbReference type="NCBI Taxonomy" id="332589"/>
    <lineage>
        <taxon>Bacteria</taxon>
        <taxon>Bacillati</taxon>
        <taxon>Actinomycetota</taxon>
        <taxon>Actinomycetes</taxon>
        <taxon>Kitasatosporales</taxon>
        <taxon>Streptomycetaceae</taxon>
        <taxon>Streptomyces</taxon>
        <taxon>Streptomyces rochei group</taxon>
    </lineage>
</organism>
<dbReference type="RefSeq" id="WP_344492094.1">
    <property type="nucleotide sequence ID" value="NZ_BAAAUD010000013.1"/>
</dbReference>
<evidence type="ECO:0000313" key="2">
    <source>
        <dbReference type="EMBL" id="GAA2929956.1"/>
    </source>
</evidence>
<evidence type="ECO:0000313" key="3">
    <source>
        <dbReference type="Proteomes" id="UP001500403"/>
    </source>
</evidence>
<reference evidence="3" key="1">
    <citation type="journal article" date="2019" name="Int. J. Syst. Evol. Microbiol.">
        <title>The Global Catalogue of Microorganisms (GCM) 10K type strain sequencing project: providing services to taxonomists for standard genome sequencing and annotation.</title>
        <authorList>
            <consortium name="The Broad Institute Genomics Platform"/>
            <consortium name="The Broad Institute Genome Sequencing Center for Infectious Disease"/>
            <person name="Wu L."/>
            <person name="Ma J."/>
        </authorList>
    </citation>
    <scope>NUCLEOTIDE SEQUENCE [LARGE SCALE GENOMIC DNA]</scope>
    <source>
        <strain evidence="3">JCM 9088</strain>
    </source>
</reference>
<gene>
    <name evidence="2" type="ORF">GCM10010446_13230</name>
</gene>
<accession>A0ABP6JDQ2</accession>
<proteinExistence type="predicted"/>
<dbReference type="Proteomes" id="UP001500403">
    <property type="component" value="Unassembled WGS sequence"/>
</dbReference>
<comment type="caution">
    <text evidence="2">The sequence shown here is derived from an EMBL/GenBank/DDBJ whole genome shotgun (WGS) entry which is preliminary data.</text>
</comment>
<evidence type="ECO:0000256" key="1">
    <source>
        <dbReference type="SAM" id="MobiDB-lite"/>
    </source>
</evidence>
<protein>
    <submittedName>
        <fullName evidence="2">Uncharacterized protein</fullName>
    </submittedName>
</protein>